<evidence type="ECO:0000313" key="1">
    <source>
        <dbReference type="EMBL" id="OXU21488.1"/>
    </source>
</evidence>
<sequence length="32" mass="3485">MSHCSLLRHIVLGLSNDDSATVCSLLDRCVLI</sequence>
<protein>
    <submittedName>
        <fullName evidence="1">Uncharacterized protein</fullName>
    </submittedName>
</protein>
<proteinExistence type="predicted"/>
<accession>A0A232ESZ8</accession>
<keyword evidence="2" id="KW-1185">Reference proteome</keyword>
<organism evidence="1 2">
    <name type="scientific">Trichomalopsis sarcophagae</name>
    <dbReference type="NCBI Taxonomy" id="543379"/>
    <lineage>
        <taxon>Eukaryota</taxon>
        <taxon>Metazoa</taxon>
        <taxon>Ecdysozoa</taxon>
        <taxon>Arthropoda</taxon>
        <taxon>Hexapoda</taxon>
        <taxon>Insecta</taxon>
        <taxon>Pterygota</taxon>
        <taxon>Neoptera</taxon>
        <taxon>Endopterygota</taxon>
        <taxon>Hymenoptera</taxon>
        <taxon>Apocrita</taxon>
        <taxon>Proctotrupomorpha</taxon>
        <taxon>Chalcidoidea</taxon>
        <taxon>Pteromalidae</taxon>
        <taxon>Pteromalinae</taxon>
        <taxon>Trichomalopsis</taxon>
    </lineage>
</organism>
<gene>
    <name evidence="1" type="ORF">TSAR_009078</name>
</gene>
<dbReference type="Proteomes" id="UP000215335">
    <property type="component" value="Unassembled WGS sequence"/>
</dbReference>
<reference evidence="1 2" key="1">
    <citation type="journal article" date="2017" name="Curr. Biol.">
        <title>The Evolution of Venom by Co-option of Single-Copy Genes.</title>
        <authorList>
            <person name="Martinson E.O."/>
            <person name="Mrinalini"/>
            <person name="Kelkar Y.D."/>
            <person name="Chang C.H."/>
            <person name="Werren J.H."/>
        </authorList>
    </citation>
    <scope>NUCLEOTIDE SEQUENCE [LARGE SCALE GENOMIC DNA]</scope>
    <source>
        <strain evidence="1 2">Alberta</strain>
        <tissue evidence="1">Whole body</tissue>
    </source>
</reference>
<dbReference type="EMBL" id="NNAY01002351">
    <property type="protein sequence ID" value="OXU21488.1"/>
    <property type="molecule type" value="Genomic_DNA"/>
</dbReference>
<comment type="caution">
    <text evidence="1">The sequence shown here is derived from an EMBL/GenBank/DDBJ whole genome shotgun (WGS) entry which is preliminary data.</text>
</comment>
<evidence type="ECO:0000313" key="2">
    <source>
        <dbReference type="Proteomes" id="UP000215335"/>
    </source>
</evidence>
<dbReference type="AlphaFoldDB" id="A0A232ESZ8"/>
<name>A0A232ESZ8_9HYME</name>